<dbReference type="AlphaFoldDB" id="A0A3M7RIH6"/>
<dbReference type="EMBL" id="REGN01003353">
    <property type="protein sequence ID" value="RNA23095.1"/>
    <property type="molecule type" value="Genomic_DNA"/>
</dbReference>
<evidence type="ECO:0000313" key="1">
    <source>
        <dbReference type="EMBL" id="RNA23095.1"/>
    </source>
</evidence>
<evidence type="ECO:0000313" key="2">
    <source>
        <dbReference type="Proteomes" id="UP000276133"/>
    </source>
</evidence>
<name>A0A3M7RIH6_BRAPC</name>
<reference evidence="1 2" key="1">
    <citation type="journal article" date="2018" name="Sci. Rep.">
        <title>Genomic signatures of local adaptation to the degree of environmental predictability in rotifers.</title>
        <authorList>
            <person name="Franch-Gras L."/>
            <person name="Hahn C."/>
            <person name="Garcia-Roger E.M."/>
            <person name="Carmona M.J."/>
            <person name="Serra M."/>
            <person name="Gomez A."/>
        </authorList>
    </citation>
    <scope>NUCLEOTIDE SEQUENCE [LARGE SCALE GENOMIC DNA]</scope>
    <source>
        <strain evidence="1">HYR1</strain>
    </source>
</reference>
<comment type="caution">
    <text evidence="1">The sequence shown here is derived from an EMBL/GenBank/DDBJ whole genome shotgun (WGS) entry which is preliminary data.</text>
</comment>
<proteinExistence type="predicted"/>
<protein>
    <submittedName>
        <fullName evidence="1">Uncharacterized protein</fullName>
    </submittedName>
</protein>
<organism evidence="1 2">
    <name type="scientific">Brachionus plicatilis</name>
    <name type="common">Marine rotifer</name>
    <name type="synonym">Brachionus muelleri</name>
    <dbReference type="NCBI Taxonomy" id="10195"/>
    <lineage>
        <taxon>Eukaryota</taxon>
        <taxon>Metazoa</taxon>
        <taxon>Spiralia</taxon>
        <taxon>Gnathifera</taxon>
        <taxon>Rotifera</taxon>
        <taxon>Eurotatoria</taxon>
        <taxon>Monogononta</taxon>
        <taxon>Pseudotrocha</taxon>
        <taxon>Ploima</taxon>
        <taxon>Brachionidae</taxon>
        <taxon>Brachionus</taxon>
    </lineage>
</organism>
<sequence length="73" mass="8611">MTSWRTNEKELKDHTHRLTYQGIEKIKFNAMFLIKKKINDSLETFLFPAFTLPFLTAFGVNQANPHNKGEWLL</sequence>
<gene>
    <name evidence="1" type="ORF">BpHYR1_040599</name>
</gene>
<dbReference type="Proteomes" id="UP000276133">
    <property type="component" value="Unassembled WGS sequence"/>
</dbReference>
<keyword evidence="2" id="KW-1185">Reference proteome</keyword>
<accession>A0A3M7RIH6</accession>